<protein>
    <submittedName>
        <fullName evidence="3">Uncharacterized protein</fullName>
    </submittedName>
</protein>
<keyword evidence="2" id="KW-0472">Membrane</keyword>
<proteinExistence type="predicted"/>
<gene>
    <name evidence="3" type="ORF">SAMN04487950_0149</name>
</gene>
<accession>A0A1I4AYT6</accession>
<organism evidence="3 4">
    <name type="scientific">Halogranum rubrum</name>
    <dbReference type="NCBI Taxonomy" id="553466"/>
    <lineage>
        <taxon>Archaea</taxon>
        <taxon>Methanobacteriati</taxon>
        <taxon>Methanobacteriota</taxon>
        <taxon>Stenosarchaea group</taxon>
        <taxon>Halobacteria</taxon>
        <taxon>Halobacteriales</taxon>
        <taxon>Haloferacaceae</taxon>
    </lineage>
</organism>
<name>A0A1I4AYT6_9EURY</name>
<dbReference type="Proteomes" id="UP000199607">
    <property type="component" value="Unassembled WGS sequence"/>
</dbReference>
<keyword evidence="4" id="KW-1185">Reference proteome</keyword>
<feature type="compositionally biased region" description="Polar residues" evidence="1">
    <location>
        <begin position="7"/>
        <end position="19"/>
    </location>
</feature>
<evidence type="ECO:0000313" key="4">
    <source>
        <dbReference type="Proteomes" id="UP000199607"/>
    </source>
</evidence>
<feature type="region of interest" description="Disordered" evidence="1">
    <location>
        <begin position="1"/>
        <end position="33"/>
    </location>
</feature>
<dbReference type="STRING" id="553466.SAMN04487950_0149"/>
<evidence type="ECO:0000256" key="1">
    <source>
        <dbReference type="SAM" id="MobiDB-lite"/>
    </source>
</evidence>
<feature type="transmembrane region" description="Helical" evidence="2">
    <location>
        <begin position="72"/>
        <end position="101"/>
    </location>
</feature>
<feature type="transmembrane region" description="Helical" evidence="2">
    <location>
        <begin position="42"/>
        <end position="66"/>
    </location>
</feature>
<keyword evidence="2" id="KW-0812">Transmembrane</keyword>
<keyword evidence="2" id="KW-1133">Transmembrane helix</keyword>
<sequence length="104" mass="11319">MKPRASAPTTRVPVTTNRSQKNHQRIGKLPAPDRPRFDWRRVLSALATLLTSLLVLTAVVVVGWLFVTTPLWVVAAFVALAGLPFVLTYAAVQFAGLLVAVGER</sequence>
<evidence type="ECO:0000313" key="3">
    <source>
        <dbReference type="EMBL" id="SFK60766.1"/>
    </source>
</evidence>
<evidence type="ECO:0000256" key="2">
    <source>
        <dbReference type="SAM" id="Phobius"/>
    </source>
</evidence>
<dbReference type="EMBL" id="FOTC01000001">
    <property type="protein sequence ID" value="SFK60766.1"/>
    <property type="molecule type" value="Genomic_DNA"/>
</dbReference>
<dbReference type="AlphaFoldDB" id="A0A1I4AYT6"/>
<reference evidence="4" key="1">
    <citation type="submission" date="2016-10" db="EMBL/GenBank/DDBJ databases">
        <authorList>
            <person name="Varghese N."/>
            <person name="Submissions S."/>
        </authorList>
    </citation>
    <scope>NUCLEOTIDE SEQUENCE [LARGE SCALE GENOMIC DNA]</scope>
    <source>
        <strain evidence="4">CGMCC 1.7738</strain>
    </source>
</reference>